<organism evidence="8 9">
    <name type="scientific">Pseudonaja textilis</name>
    <name type="common">Eastern brown snake</name>
    <dbReference type="NCBI Taxonomy" id="8673"/>
    <lineage>
        <taxon>Eukaryota</taxon>
        <taxon>Metazoa</taxon>
        <taxon>Chordata</taxon>
        <taxon>Craniata</taxon>
        <taxon>Vertebrata</taxon>
        <taxon>Euteleostomi</taxon>
        <taxon>Lepidosauria</taxon>
        <taxon>Squamata</taxon>
        <taxon>Bifurcata</taxon>
        <taxon>Unidentata</taxon>
        <taxon>Episquamata</taxon>
        <taxon>Toxicofera</taxon>
        <taxon>Serpentes</taxon>
        <taxon>Colubroidea</taxon>
        <taxon>Elapidae</taxon>
        <taxon>Hydrophiinae</taxon>
        <taxon>Pseudonaja</taxon>
    </lineage>
</organism>
<dbReference type="GO" id="GO:0000978">
    <property type="term" value="F:RNA polymerase II cis-regulatory region sequence-specific DNA binding"/>
    <property type="evidence" value="ECO:0007669"/>
    <property type="project" value="Ensembl"/>
</dbReference>
<dbReference type="InterPro" id="IPR002100">
    <property type="entry name" value="TF_MADSbox"/>
</dbReference>
<accession>A0A670XWH7</accession>
<evidence type="ECO:0000256" key="2">
    <source>
        <dbReference type="ARBA" id="ARBA00023015"/>
    </source>
</evidence>
<dbReference type="GO" id="GO:0046983">
    <property type="term" value="F:protein dimerization activity"/>
    <property type="evidence" value="ECO:0007669"/>
    <property type="project" value="InterPro"/>
</dbReference>
<dbReference type="PANTHER" id="PTHR11945:SF383">
    <property type="entry name" value="MYOCYTE-SPECIFIC ENHANCER FACTOR 2B"/>
    <property type="match status" value="1"/>
</dbReference>
<dbReference type="InterPro" id="IPR036879">
    <property type="entry name" value="TF_MADSbox_sf"/>
</dbReference>
<keyword evidence="3" id="KW-0238">DNA-binding</keyword>
<dbReference type="PROSITE" id="PS50066">
    <property type="entry name" value="MADS_BOX_2"/>
    <property type="match status" value="1"/>
</dbReference>
<reference evidence="8" key="2">
    <citation type="submission" date="2025-09" db="UniProtKB">
        <authorList>
            <consortium name="Ensembl"/>
        </authorList>
    </citation>
    <scope>IDENTIFICATION</scope>
</reference>
<dbReference type="GO" id="GO:0042826">
    <property type="term" value="F:histone deacetylase binding"/>
    <property type="evidence" value="ECO:0007669"/>
    <property type="project" value="Ensembl"/>
</dbReference>
<evidence type="ECO:0000256" key="5">
    <source>
        <dbReference type="ARBA" id="ARBA00023163"/>
    </source>
</evidence>
<protein>
    <submittedName>
        <fullName evidence="8">Myocyte enhancer factor 2B</fullName>
    </submittedName>
</protein>
<dbReference type="AlphaFoldDB" id="A0A670XWH7"/>
<evidence type="ECO:0000256" key="3">
    <source>
        <dbReference type="ARBA" id="ARBA00023125"/>
    </source>
</evidence>
<feature type="domain" description="MADS-box" evidence="7">
    <location>
        <begin position="1"/>
        <end position="61"/>
    </location>
</feature>
<dbReference type="CDD" id="cd00265">
    <property type="entry name" value="MADS_MEF2_like"/>
    <property type="match status" value="1"/>
</dbReference>
<dbReference type="Gene3D" id="3.40.1810.10">
    <property type="entry name" value="Transcription factor, MADS-box"/>
    <property type="match status" value="1"/>
</dbReference>
<dbReference type="Proteomes" id="UP000472273">
    <property type="component" value="Unplaced"/>
</dbReference>
<keyword evidence="9" id="KW-1185">Reference proteome</keyword>
<dbReference type="PRINTS" id="PR00404">
    <property type="entry name" value="MADSDOMAIN"/>
</dbReference>
<evidence type="ECO:0000313" key="8">
    <source>
        <dbReference type="Ensembl" id="ENSPTXP00000003093.1"/>
    </source>
</evidence>
<dbReference type="GO" id="GO:0005829">
    <property type="term" value="C:cytosol"/>
    <property type="evidence" value="ECO:0007669"/>
    <property type="project" value="Ensembl"/>
</dbReference>
<keyword evidence="4" id="KW-0010">Activator</keyword>
<comment type="subcellular location">
    <subcellularLocation>
        <location evidence="1">Nucleus</location>
    </subcellularLocation>
</comment>
<dbReference type="SMART" id="SM00432">
    <property type="entry name" value="MADS"/>
    <property type="match status" value="1"/>
</dbReference>
<sequence>MGRKKIQISRILDQRNRQVTFTKRKFGLMKKAYELSVLCDCEIALIIFNSTNRLFQYASTDMDKVLLKYTEYSEPHESRTNSDILETLKRKGLGFEGAELDLVEALDPAEKLRQLDEGMDLRLARPKLSVSIEWGFGGGPHRVLPTYNQGMGLLDCHQPEFHPLSDSPGIGYSIFSHSNLSRVLSSKTPPPLYLGADSRRVEGQFSASRNNLASTVSNLTISICCCFSFGWGGSRWTGPWISTALLSSAFCASTRQALDPAVPPLPHQPSPDLRTDGWLRHRLSLSFSLSIQGWAAQGSLGFGRAPSYDSALSWIQNRPPGDSCEGRGRQDRAGPARRGIWGFSKLYRIIARGSPEPQRTLSSPPLDAVLY</sequence>
<dbReference type="FunFam" id="3.40.1810.10:FF:000001">
    <property type="entry name" value="Myocyte-specific enhancer factor 2A homolog"/>
    <property type="match status" value="1"/>
</dbReference>
<dbReference type="GO" id="GO:0030054">
    <property type="term" value="C:cell junction"/>
    <property type="evidence" value="ECO:0007669"/>
    <property type="project" value="Ensembl"/>
</dbReference>
<dbReference type="PROSITE" id="PS00350">
    <property type="entry name" value="MADS_BOX_1"/>
    <property type="match status" value="1"/>
</dbReference>
<dbReference type="GO" id="GO:0001228">
    <property type="term" value="F:DNA-binding transcription activator activity, RNA polymerase II-specific"/>
    <property type="evidence" value="ECO:0007669"/>
    <property type="project" value="Ensembl"/>
</dbReference>
<dbReference type="GeneTree" id="ENSGT00940000160699"/>
<reference evidence="8" key="1">
    <citation type="submission" date="2025-08" db="UniProtKB">
        <authorList>
            <consortium name="Ensembl"/>
        </authorList>
    </citation>
    <scope>IDENTIFICATION</scope>
</reference>
<keyword evidence="6" id="KW-0539">Nucleus</keyword>
<evidence type="ECO:0000256" key="4">
    <source>
        <dbReference type="ARBA" id="ARBA00023159"/>
    </source>
</evidence>
<dbReference type="GO" id="GO:0007507">
    <property type="term" value="P:heart development"/>
    <property type="evidence" value="ECO:0007669"/>
    <property type="project" value="TreeGrafter"/>
</dbReference>
<dbReference type="GO" id="GO:0005667">
    <property type="term" value="C:transcription regulator complex"/>
    <property type="evidence" value="ECO:0007669"/>
    <property type="project" value="Ensembl"/>
</dbReference>
<dbReference type="GO" id="GO:0030154">
    <property type="term" value="P:cell differentiation"/>
    <property type="evidence" value="ECO:0007669"/>
    <property type="project" value="TreeGrafter"/>
</dbReference>
<keyword evidence="5" id="KW-0804">Transcription</keyword>
<dbReference type="PANTHER" id="PTHR11945">
    <property type="entry name" value="MADS BOX PROTEIN"/>
    <property type="match status" value="1"/>
</dbReference>
<dbReference type="SUPFAM" id="SSF55455">
    <property type="entry name" value="SRF-like"/>
    <property type="match status" value="1"/>
</dbReference>
<evidence type="ECO:0000256" key="6">
    <source>
        <dbReference type="ARBA" id="ARBA00023242"/>
    </source>
</evidence>
<dbReference type="GO" id="GO:0005654">
    <property type="term" value="C:nucleoplasm"/>
    <property type="evidence" value="ECO:0007669"/>
    <property type="project" value="Ensembl"/>
</dbReference>
<keyword evidence="2" id="KW-0805">Transcription regulation</keyword>
<dbReference type="InterPro" id="IPR033896">
    <property type="entry name" value="MEF2-like_N"/>
</dbReference>
<evidence type="ECO:0000256" key="1">
    <source>
        <dbReference type="ARBA" id="ARBA00004123"/>
    </source>
</evidence>
<dbReference type="Ensembl" id="ENSPTXT00000003183.1">
    <property type="protein sequence ID" value="ENSPTXP00000003093.1"/>
    <property type="gene ID" value="ENSPTXG00000002356.1"/>
</dbReference>
<dbReference type="Pfam" id="PF00319">
    <property type="entry name" value="SRF-TF"/>
    <property type="match status" value="1"/>
</dbReference>
<evidence type="ECO:0000313" key="9">
    <source>
        <dbReference type="Proteomes" id="UP000472273"/>
    </source>
</evidence>
<name>A0A670XWH7_PSETE</name>
<evidence type="ECO:0000259" key="7">
    <source>
        <dbReference type="PROSITE" id="PS50066"/>
    </source>
</evidence>
<gene>
    <name evidence="8" type="primary">MEF2B</name>
</gene>
<proteinExistence type="predicted"/>